<dbReference type="InterPro" id="IPR050872">
    <property type="entry name" value="PPR_P_subfamily"/>
</dbReference>
<feature type="repeat" description="PPR" evidence="3">
    <location>
        <begin position="312"/>
        <end position="346"/>
    </location>
</feature>
<feature type="repeat" description="PPR" evidence="3">
    <location>
        <begin position="347"/>
        <end position="377"/>
    </location>
</feature>
<evidence type="ECO:0000313" key="4">
    <source>
        <dbReference type="EMBL" id="KAJ4846724.1"/>
    </source>
</evidence>
<dbReference type="AlphaFoldDB" id="A0A9Q0GAP7"/>
<dbReference type="PANTHER" id="PTHR46128:SF82">
    <property type="entry name" value="PENTACOTRIPEPTIDE-REPEAT REGION OF PRORP DOMAIN-CONTAINING PROTEIN"/>
    <property type="match status" value="1"/>
</dbReference>
<accession>A0A9Q0GAP7</accession>
<dbReference type="PANTHER" id="PTHR46128">
    <property type="entry name" value="MITOCHONDRIAL GROUP I INTRON SPLICING FACTOR CCM1"/>
    <property type="match status" value="1"/>
</dbReference>
<evidence type="ECO:0000256" key="1">
    <source>
        <dbReference type="ARBA" id="ARBA00007626"/>
    </source>
</evidence>
<dbReference type="Proteomes" id="UP001141552">
    <property type="component" value="Unassembled WGS sequence"/>
</dbReference>
<evidence type="ECO:0008006" key="6">
    <source>
        <dbReference type="Google" id="ProtNLM"/>
    </source>
</evidence>
<feature type="repeat" description="PPR" evidence="3">
    <location>
        <begin position="242"/>
        <end position="276"/>
    </location>
</feature>
<protein>
    <recommendedName>
        <fullName evidence="6">Pentacotripeptide-repeat region of PRORP domain-containing protein</fullName>
    </recommendedName>
</protein>
<reference evidence="4" key="2">
    <citation type="journal article" date="2023" name="Plants (Basel)">
        <title>Annotation of the Turnera subulata (Passifloraceae) Draft Genome Reveals the S-Locus Evolved after the Divergence of Turneroideae from Passifloroideae in a Stepwise Manner.</title>
        <authorList>
            <person name="Henning P.M."/>
            <person name="Roalson E.H."/>
            <person name="Mir W."/>
            <person name="McCubbin A.G."/>
            <person name="Shore J.S."/>
        </authorList>
    </citation>
    <scope>NUCLEOTIDE SEQUENCE</scope>
    <source>
        <strain evidence="4">F60SS</strain>
    </source>
</reference>
<keyword evidence="5" id="KW-1185">Reference proteome</keyword>
<reference evidence="4" key="1">
    <citation type="submission" date="2022-02" db="EMBL/GenBank/DDBJ databases">
        <authorList>
            <person name="Henning P.M."/>
            <person name="McCubbin A.G."/>
            <person name="Shore J.S."/>
        </authorList>
    </citation>
    <scope>NUCLEOTIDE SEQUENCE</scope>
    <source>
        <strain evidence="4">F60SS</strain>
        <tissue evidence="4">Leaves</tissue>
    </source>
</reference>
<evidence type="ECO:0000256" key="3">
    <source>
        <dbReference type="PROSITE-ProRule" id="PRU00708"/>
    </source>
</evidence>
<dbReference type="InterPro" id="IPR002885">
    <property type="entry name" value="PPR_rpt"/>
</dbReference>
<dbReference type="OrthoDB" id="185373at2759"/>
<dbReference type="Pfam" id="PF01535">
    <property type="entry name" value="PPR"/>
    <property type="match status" value="2"/>
</dbReference>
<dbReference type="Gene3D" id="1.25.40.10">
    <property type="entry name" value="Tetratricopeptide repeat domain"/>
    <property type="match status" value="4"/>
</dbReference>
<organism evidence="4 5">
    <name type="scientific">Turnera subulata</name>
    <dbReference type="NCBI Taxonomy" id="218843"/>
    <lineage>
        <taxon>Eukaryota</taxon>
        <taxon>Viridiplantae</taxon>
        <taxon>Streptophyta</taxon>
        <taxon>Embryophyta</taxon>
        <taxon>Tracheophyta</taxon>
        <taxon>Spermatophyta</taxon>
        <taxon>Magnoliopsida</taxon>
        <taxon>eudicotyledons</taxon>
        <taxon>Gunneridae</taxon>
        <taxon>Pentapetalae</taxon>
        <taxon>rosids</taxon>
        <taxon>fabids</taxon>
        <taxon>Malpighiales</taxon>
        <taxon>Passifloraceae</taxon>
        <taxon>Turnera</taxon>
    </lineage>
</organism>
<dbReference type="InterPro" id="IPR011990">
    <property type="entry name" value="TPR-like_helical_dom_sf"/>
</dbReference>
<dbReference type="PROSITE" id="PS51375">
    <property type="entry name" value="PPR"/>
    <property type="match status" value="6"/>
</dbReference>
<evidence type="ECO:0000313" key="5">
    <source>
        <dbReference type="Proteomes" id="UP001141552"/>
    </source>
</evidence>
<dbReference type="Pfam" id="PF13041">
    <property type="entry name" value="PPR_2"/>
    <property type="match status" value="2"/>
</dbReference>
<gene>
    <name evidence="4" type="ORF">Tsubulata_048058</name>
</gene>
<dbReference type="NCBIfam" id="TIGR00756">
    <property type="entry name" value="PPR"/>
    <property type="match status" value="7"/>
</dbReference>
<evidence type="ECO:0000256" key="2">
    <source>
        <dbReference type="ARBA" id="ARBA00022737"/>
    </source>
</evidence>
<dbReference type="EMBL" id="JAKUCV010001356">
    <property type="protein sequence ID" value="KAJ4846724.1"/>
    <property type="molecule type" value="Genomic_DNA"/>
</dbReference>
<feature type="repeat" description="PPR" evidence="3">
    <location>
        <begin position="451"/>
        <end position="485"/>
    </location>
</feature>
<feature type="repeat" description="PPR" evidence="3">
    <location>
        <begin position="277"/>
        <end position="311"/>
    </location>
</feature>
<feature type="repeat" description="PPR" evidence="3">
    <location>
        <begin position="173"/>
        <end position="207"/>
    </location>
</feature>
<dbReference type="Pfam" id="PF13812">
    <property type="entry name" value="PPR_3"/>
    <property type="match status" value="1"/>
</dbReference>
<comment type="similarity">
    <text evidence="1">Belongs to the PPR family. P subfamily.</text>
</comment>
<sequence>MSTIVQTLKTIIRRHNIYPEFTPFGILTIPTTPNPSLLLHILNITNPLNPSQFKAFRSLHSLPETDQDPETELAIKLQNTLKTFRDSATRKIELALGYCCPTVTESLAFNVLRRHRSDWKSAYVFFNWVVKEGEISPGSDIYNELLDILGRTRRFDELNQVLDEMSKRAGLVNEETFGVLLNRYAAAHKVEEAIGIFERRKQFGLELDLVAFQKLLMSLCRHKHVEVAETLLHTMGRKFGVDIKTMNIILNGWCVLGNVHEAKRFWKDIIQSKFKPDLFTYGTFIKALTKKGKLGTAMKLYRAMWEGRCKPDVVICNCVIDALCFKKRIPEALEVFEEIKERGCAPNAATYNSLIKYLCKIRRMDKVYELLDEMEAMKGSCMPTDITFNFLLKSLMTADEVDGVLERMKRNGCEMNGDVYNLILKLYVNWDCDEKVRYIWDEMEKNGMGPDSRSYTVMIHGLHDKGRIESSLRYFGEMTSKGMVPEPRTEILANDMNVKLKEGTKSNV</sequence>
<name>A0A9Q0GAP7_9ROSI</name>
<proteinExistence type="inferred from homology"/>
<keyword evidence="2" id="KW-0677">Repeat</keyword>
<comment type="caution">
    <text evidence="4">The sequence shown here is derived from an EMBL/GenBank/DDBJ whole genome shotgun (WGS) entry which is preliminary data.</text>
</comment>